<organism evidence="2 3">
    <name type="scientific">Dissostichus mawsoni</name>
    <name type="common">Antarctic cod</name>
    <dbReference type="NCBI Taxonomy" id="36200"/>
    <lineage>
        <taxon>Eukaryota</taxon>
        <taxon>Metazoa</taxon>
        <taxon>Chordata</taxon>
        <taxon>Craniata</taxon>
        <taxon>Vertebrata</taxon>
        <taxon>Euteleostomi</taxon>
        <taxon>Actinopterygii</taxon>
        <taxon>Neopterygii</taxon>
        <taxon>Teleostei</taxon>
        <taxon>Neoteleostei</taxon>
        <taxon>Acanthomorphata</taxon>
        <taxon>Eupercaria</taxon>
        <taxon>Perciformes</taxon>
        <taxon>Notothenioidei</taxon>
        <taxon>Nototheniidae</taxon>
        <taxon>Dissostichus</taxon>
    </lineage>
</organism>
<feature type="region of interest" description="Disordered" evidence="1">
    <location>
        <begin position="1"/>
        <end position="148"/>
    </location>
</feature>
<feature type="compositionally biased region" description="Basic and acidic residues" evidence="1">
    <location>
        <begin position="42"/>
        <end position="73"/>
    </location>
</feature>
<evidence type="ECO:0000313" key="3">
    <source>
        <dbReference type="Proteomes" id="UP000518266"/>
    </source>
</evidence>
<feature type="region of interest" description="Disordered" evidence="1">
    <location>
        <begin position="181"/>
        <end position="225"/>
    </location>
</feature>
<feature type="compositionally biased region" description="Basic and acidic residues" evidence="1">
    <location>
        <begin position="202"/>
        <end position="225"/>
    </location>
</feature>
<evidence type="ECO:0000313" key="2">
    <source>
        <dbReference type="EMBL" id="KAF3846666.1"/>
    </source>
</evidence>
<reference evidence="2 3" key="1">
    <citation type="submission" date="2020-03" db="EMBL/GenBank/DDBJ databases">
        <title>Dissostichus mawsoni Genome sequencing and assembly.</title>
        <authorList>
            <person name="Park H."/>
        </authorList>
    </citation>
    <scope>NUCLEOTIDE SEQUENCE [LARGE SCALE GENOMIC DNA]</scope>
    <source>
        <strain evidence="2">DM0001</strain>
        <tissue evidence="2">Muscle</tissue>
    </source>
</reference>
<feature type="compositionally biased region" description="Basic and acidic residues" evidence="1">
    <location>
        <begin position="128"/>
        <end position="148"/>
    </location>
</feature>
<accession>A0A7J5YB19</accession>
<feature type="region of interest" description="Disordered" evidence="1">
    <location>
        <begin position="256"/>
        <end position="279"/>
    </location>
</feature>
<comment type="caution">
    <text evidence="2">The sequence shown here is derived from an EMBL/GenBank/DDBJ whole genome shotgun (WGS) entry which is preliminary data.</text>
</comment>
<evidence type="ECO:0000256" key="1">
    <source>
        <dbReference type="SAM" id="MobiDB-lite"/>
    </source>
</evidence>
<feature type="compositionally biased region" description="Basic and acidic residues" evidence="1">
    <location>
        <begin position="181"/>
        <end position="196"/>
    </location>
</feature>
<dbReference type="Proteomes" id="UP000518266">
    <property type="component" value="Unassembled WGS sequence"/>
</dbReference>
<feature type="compositionally biased region" description="Basic and acidic residues" evidence="1">
    <location>
        <begin position="262"/>
        <end position="279"/>
    </location>
</feature>
<proteinExistence type="predicted"/>
<name>A0A7J5YB19_DISMA</name>
<dbReference type="OrthoDB" id="106784at2759"/>
<gene>
    <name evidence="2" type="ORF">F7725_003744</name>
</gene>
<keyword evidence="3" id="KW-1185">Reference proteome</keyword>
<dbReference type="EMBL" id="JAAKFY010000014">
    <property type="protein sequence ID" value="KAF3846666.1"/>
    <property type="molecule type" value="Genomic_DNA"/>
</dbReference>
<dbReference type="AlphaFoldDB" id="A0A7J5YB19"/>
<feature type="compositionally biased region" description="Basic and acidic residues" evidence="1">
    <location>
        <begin position="81"/>
        <end position="104"/>
    </location>
</feature>
<sequence>MTEREKGPKNGPNPFKDGSPVPERATANDALEPVQKLVKPAKRSDKDYERKGREQRSLEKGKERRREHSDSRRDARRSHKDKPSKESGRVDRDRYRDPEGKRASGLENIKRKRENTQRDSVKAQSSKCRKDPETRSNREEKGEKTWPLAEKDIWEGGIQMKPQKKISININLEESVTGKIKRDIQAGNGEEERLNRGDTQIEENKETSRDMEEASEDKRQKWEKATFRDDEGELFEKKQETEKEDFDLWHSFCREVEEEEESEKHPDERDMMEASKEKR</sequence>
<protein>
    <submittedName>
        <fullName evidence="2">Uncharacterized protein</fullName>
    </submittedName>
</protein>